<comment type="caution">
    <text evidence="5">The sequence shown here is derived from an EMBL/GenBank/DDBJ whole genome shotgun (WGS) entry which is preliminary data.</text>
</comment>
<dbReference type="CDD" id="cd12107">
    <property type="entry name" value="Hemerythrin"/>
    <property type="match status" value="1"/>
</dbReference>
<gene>
    <name evidence="5" type="ORF">CKO40_22955</name>
</gene>
<evidence type="ECO:0000256" key="2">
    <source>
        <dbReference type="ARBA" id="ARBA00022723"/>
    </source>
</evidence>
<dbReference type="Proteomes" id="UP001296776">
    <property type="component" value="Unassembled WGS sequence"/>
</dbReference>
<keyword evidence="3" id="KW-0408">Iron</keyword>
<evidence type="ECO:0000256" key="3">
    <source>
        <dbReference type="ARBA" id="ARBA00023004"/>
    </source>
</evidence>
<dbReference type="InterPro" id="IPR012827">
    <property type="entry name" value="Hemerythrin_metal-bd"/>
</dbReference>
<dbReference type="NCBIfam" id="NF033749">
    <property type="entry name" value="bact_hemeryth"/>
    <property type="match status" value="1"/>
</dbReference>
<keyword evidence="6" id="KW-1185">Reference proteome</keyword>
<feature type="domain" description="Hemerythrin-like" evidence="4">
    <location>
        <begin position="6"/>
        <end position="125"/>
    </location>
</feature>
<organism evidence="5 6">
    <name type="scientific">Halochromatium glycolicum</name>
    <dbReference type="NCBI Taxonomy" id="85075"/>
    <lineage>
        <taxon>Bacteria</taxon>
        <taxon>Pseudomonadati</taxon>
        <taxon>Pseudomonadota</taxon>
        <taxon>Gammaproteobacteria</taxon>
        <taxon>Chromatiales</taxon>
        <taxon>Chromatiaceae</taxon>
        <taxon>Halochromatium</taxon>
    </lineage>
</organism>
<dbReference type="InterPro" id="IPR012312">
    <property type="entry name" value="Hemerythrin-like"/>
</dbReference>
<dbReference type="AlphaFoldDB" id="A0AAJ0U8R7"/>
<evidence type="ECO:0000313" key="6">
    <source>
        <dbReference type="Proteomes" id="UP001296776"/>
    </source>
</evidence>
<dbReference type="PANTHER" id="PTHR37164:SF1">
    <property type="entry name" value="BACTERIOHEMERYTHRIN"/>
    <property type="match status" value="1"/>
</dbReference>
<proteinExistence type="inferred from homology"/>
<evidence type="ECO:0000259" key="4">
    <source>
        <dbReference type="Pfam" id="PF01814"/>
    </source>
</evidence>
<reference evidence="5" key="1">
    <citation type="submission" date="2017-08" db="EMBL/GenBank/DDBJ databases">
        <authorList>
            <person name="Imhoff J.F."/>
            <person name="Rahn T."/>
            <person name="Kuenzel S."/>
            <person name="Neulinger S.C."/>
        </authorList>
    </citation>
    <scope>NUCLEOTIDE SEQUENCE</scope>
    <source>
        <strain evidence="5">DSM 11080</strain>
    </source>
</reference>
<dbReference type="NCBIfam" id="TIGR02481">
    <property type="entry name" value="hemeryth_dom"/>
    <property type="match status" value="1"/>
</dbReference>
<evidence type="ECO:0000256" key="1">
    <source>
        <dbReference type="ARBA" id="ARBA00010587"/>
    </source>
</evidence>
<name>A0AAJ0U8R7_9GAMM</name>
<dbReference type="Gene3D" id="1.20.120.50">
    <property type="entry name" value="Hemerythrin-like"/>
    <property type="match status" value="1"/>
</dbReference>
<keyword evidence="2" id="KW-0479">Metal-binding</keyword>
<dbReference type="Pfam" id="PF01814">
    <property type="entry name" value="Hemerythrin"/>
    <property type="match status" value="1"/>
</dbReference>
<dbReference type="GO" id="GO:0046872">
    <property type="term" value="F:metal ion binding"/>
    <property type="evidence" value="ECO:0007669"/>
    <property type="project" value="UniProtKB-KW"/>
</dbReference>
<reference evidence="5" key="2">
    <citation type="journal article" date="2020" name="Microorganisms">
        <title>Osmotic Adaptation and Compatible Solute Biosynthesis of Phototrophic Bacteria as Revealed from Genome Analyses.</title>
        <authorList>
            <person name="Imhoff J.F."/>
            <person name="Rahn T."/>
            <person name="Kunzel S."/>
            <person name="Keller A."/>
            <person name="Neulinger S.C."/>
        </authorList>
    </citation>
    <scope>NUCLEOTIDE SEQUENCE</scope>
    <source>
        <strain evidence="5">DSM 11080</strain>
    </source>
</reference>
<dbReference type="EMBL" id="NRSJ01000080">
    <property type="protein sequence ID" value="MBK1707312.1"/>
    <property type="molecule type" value="Genomic_DNA"/>
</dbReference>
<dbReference type="PANTHER" id="PTHR37164">
    <property type="entry name" value="BACTERIOHEMERYTHRIN"/>
    <property type="match status" value="1"/>
</dbReference>
<evidence type="ECO:0000313" key="5">
    <source>
        <dbReference type="EMBL" id="MBK1707312.1"/>
    </source>
</evidence>
<dbReference type="SUPFAM" id="SSF47188">
    <property type="entry name" value="Hemerythrin-like"/>
    <property type="match status" value="1"/>
</dbReference>
<accession>A0AAJ0U8R7</accession>
<sequence>MSVQNALIDRDHRYLICLINTVELALRDPEDRQPINNALMQLRDYTREHFRNEEQIQAAIGFPTHSEHKRLHESLTRSLEELIARAQTEGDAATQQERNSDLITLLRDWLLHHVLQEDLLMAPYLRQYPENFTG</sequence>
<dbReference type="InterPro" id="IPR050669">
    <property type="entry name" value="Hemerythrin"/>
</dbReference>
<comment type="similarity">
    <text evidence="1">Belongs to the hemerythrin family.</text>
</comment>
<dbReference type="InterPro" id="IPR035938">
    <property type="entry name" value="Hemerythrin-like_sf"/>
</dbReference>
<protein>
    <recommendedName>
        <fullName evidence="4">Hemerythrin-like domain-containing protein</fullName>
    </recommendedName>
</protein>